<dbReference type="EMBL" id="QZMU01000002">
    <property type="protein sequence ID" value="RRQ19924.1"/>
    <property type="molecule type" value="Genomic_DNA"/>
</dbReference>
<evidence type="ECO:0000313" key="2">
    <source>
        <dbReference type="Proteomes" id="UP000287798"/>
    </source>
</evidence>
<proteinExistence type="predicted"/>
<organism evidence="1 2">
    <name type="scientific">Thiohalobacter thiocyanaticus</name>
    <dbReference type="NCBI Taxonomy" id="585455"/>
    <lineage>
        <taxon>Bacteria</taxon>
        <taxon>Pseudomonadati</taxon>
        <taxon>Pseudomonadota</taxon>
        <taxon>Gammaproteobacteria</taxon>
        <taxon>Thiohalobacterales</taxon>
        <taxon>Thiohalobacteraceae</taxon>
        <taxon>Thiohalobacter</taxon>
    </lineage>
</organism>
<sequence length="376" mass="42189">MELSSEDALRLNVMLANELEAVRIDESSMTVYALSPRGETAVRLNPNCRDESYVKQVKELLSTQVLGSPGGYPVYLKRWTRMGQTRDNNLDKLLMLGEPEAVVAVVHARGLTEDLARRAWWAMPSADNARKMLARDCVARSDLGRELAEFLIEFLPFEENPQDMIESVRLILQPGLIDAEARDRIWARARHKNTYYVGFLQAVPDELPEEHPPHPAREDVRCAMRPLLEQGNPAARLLDRIYSPAGQAYLRTVETVLRKPNNQDVVVELLEALKDYFSPVAAPGERLREIEAVLAQAGQRRQDPAATGDTVLAELLECLPDQADAIHALCVFSGVGERLVAPTFARTDAIGSVMRRKIEPITSPLFEHLQVLRGRR</sequence>
<dbReference type="OrthoDB" id="9770072at2"/>
<accession>A0A426QDY0</accession>
<evidence type="ECO:0000313" key="1">
    <source>
        <dbReference type="EMBL" id="RRQ19924.1"/>
    </source>
</evidence>
<protein>
    <recommendedName>
        <fullName evidence="3">Sulfur reduction protein DsrS</fullName>
    </recommendedName>
</protein>
<dbReference type="Proteomes" id="UP000287798">
    <property type="component" value="Unassembled WGS sequence"/>
</dbReference>
<comment type="caution">
    <text evidence="1">The sequence shown here is derived from an EMBL/GenBank/DDBJ whole genome shotgun (WGS) entry which is preliminary data.</text>
</comment>
<gene>
    <name evidence="1" type="ORF">D6C00_14270</name>
</gene>
<evidence type="ECO:0008006" key="3">
    <source>
        <dbReference type="Google" id="ProtNLM"/>
    </source>
</evidence>
<dbReference type="AlphaFoldDB" id="A0A426QDY0"/>
<keyword evidence="2" id="KW-1185">Reference proteome</keyword>
<name>A0A426QDY0_9GAMM</name>
<reference evidence="1 2" key="1">
    <citation type="journal article" date="2010" name="Int. J. Syst. Evol. Microbiol.">
        <title>Thiohalobacter thiocyanaticus gen. nov., sp. nov., a moderately halophilic, sulfur-oxidizing gammaproteobacterium from hypersaline lakes, that utilizes thiocyanate.</title>
        <authorList>
            <person name="Sorokin D.Y."/>
            <person name="Kovaleva O.L."/>
            <person name="Tourova T.P."/>
            <person name="Muyzer G."/>
        </authorList>
    </citation>
    <scope>NUCLEOTIDE SEQUENCE [LARGE SCALE GENOMIC DNA]</scope>
    <source>
        <strain evidence="1 2">Hrh1</strain>
    </source>
</reference>